<dbReference type="Gene3D" id="2.60.40.1760">
    <property type="entry name" value="glycosyl hydrolase (family 31)"/>
    <property type="match status" value="1"/>
</dbReference>
<feature type="signal peptide" evidence="3">
    <location>
        <begin position="1"/>
        <end position="20"/>
    </location>
</feature>
<dbReference type="InterPro" id="IPR017853">
    <property type="entry name" value="GH"/>
</dbReference>
<dbReference type="SUPFAM" id="SSF51445">
    <property type="entry name" value="(Trans)glycosidases"/>
    <property type="match status" value="1"/>
</dbReference>
<dbReference type="SUPFAM" id="SSF51011">
    <property type="entry name" value="Glycosyl hydrolase domain"/>
    <property type="match status" value="1"/>
</dbReference>
<dbReference type="InterPro" id="IPR000322">
    <property type="entry name" value="Glyco_hydro_31_TIM"/>
</dbReference>
<proteinExistence type="inferred from homology"/>
<feature type="domain" description="Glycoside hydrolase family 31 N-terminal" evidence="5">
    <location>
        <begin position="108"/>
        <end position="289"/>
    </location>
</feature>
<dbReference type="AlphaFoldDB" id="A0A2V1IMG1"/>
<feature type="domain" description="Glycoside hydrolase family 31 TIM barrel" evidence="4">
    <location>
        <begin position="330"/>
        <end position="632"/>
    </location>
</feature>
<feature type="chain" id="PRO_5015939356" evidence="3">
    <location>
        <begin position="21"/>
        <end position="751"/>
    </location>
</feature>
<protein>
    <submittedName>
        <fullName evidence="7">Alpha-xylosidase</fullName>
    </submittedName>
</protein>
<comment type="caution">
    <text evidence="7">The sequence shown here is derived from an EMBL/GenBank/DDBJ whole genome shotgun (WGS) entry which is preliminary data.</text>
</comment>
<dbReference type="PANTHER" id="PTHR43863">
    <property type="entry name" value="HYDROLASE, PUTATIVE (AFU_ORTHOLOGUE AFUA_1G03140)-RELATED"/>
    <property type="match status" value="1"/>
</dbReference>
<dbReference type="GO" id="GO:0005975">
    <property type="term" value="P:carbohydrate metabolic process"/>
    <property type="evidence" value="ECO:0007669"/>
    <property type="project" value="InterPro"/>
</dbReference>
<dbReference type="Proteomes" id="UP000244905">
    <property type="component" value="Unassembled WGS sequence"/>
</dbReference>
<dbReference type="EMBL" id="PUEC01000037">
    <property type="protein sequence ID" value="PWB00576.1"/>
    <property type="molecule type" value="Genomic_DNA"/>
</dbReference>
<dbReference type="Gene3D" id="3.20.20.80">
    <property type="entry name" value="Glycosidases"/>
    <property type="match status" value="1"/>
</dbReference>
<accession>A0A2V1IMG1</accession>
<evidence type="ECO:0000259" key="5">
    <source>
        <dbReference type="Pfam" id="PF13802"/>
    </source>
</evidence>
<dbReference type="SUPFAM" id="SSF74650">
    <property type="entry name" value="Galactose mutarotase-like"/>
    <property type="match status" value="1"/>
</dbReference>
<evidence type="ECO:0000313" key="8">
    <source>
        <dbReference type="Proteomes" id="UP000244905"/>
    </source>
</evidence>
<evidence type="ECO:0000256" key="1">
    <source>
        <dbReference type="ARBA" id="ARBA00007806"/>
    </source>
</evidence>
<keyword evidence="3" id="KW-0732">Signal</keyword>
<dbReference type="Pfam" id="PF13802">
    <property type="entry name" value="Gal_mutarotas_2"/>
    <property type="match status" value="1"/>
</dbReference>
<dbReference type="InterPro" id="IPR025887">
    <property type="entry name" value="Glyco_hydro_31_N_dom"/>
</dbReference>
<dbReference type="InterPro" id="IPR051816">
    <property type="entry name" value="Glycosyl_Hydrolase_31"/>
</dbReference>
<dbReference type="InterPro" id="IPR013780">
    <property type="entry name" value="Glyco_hydro_b"/>
</dbReference>
<comment type="similarity">
    <text evidence="1 2">Belongs to the glycosyl hydrolase 31 family.</text>
</comment>
<dbReference type="InterPro" id="IPR048395">
    <property type="entry name" value="Glyco_hydro_31_C"/>
</dbReference>
<dbReference type="CDD" id="cd14752">
    <property type="entry name" value="GH31_N"/>
    <property type="match status" value="1"/>
</dbReference>
<name>A0A2V1IMG1_9BACT</name>
<evidence type="ECO:0000256" key="3">
    <source>
        <dbReference type="SAM" id="SignalP"/>
    </source>
</evidence>
<evidence type="ECO:0000256" key="2">
    <source>
        <dbReference type="RuleBase" id="RU361185"/>
    </source>
</evidence>
<evidence type="ECO:0000259" key="6">
    <source>
        <dbReference type="Pfam" id="PF21365"/>
    </source>
</evidence>
<keyword evidence="8" id="KW-1185">Reference proteome</keyword>
<dbReference type="Gene3D" id="2.60.40.1180">
    <property type="entry name" value="Golgi alpha-mannosidase II"/>
    <property type="match status" value="1"/>
</dbReference>
<reference evidence="8" key="1">
    <citation type="submission" date="2018-02" db="EMBL/GenBank/DDBJ databases">
        <authorList>
            <person name="Clavel T."/>
            <person name="Strowig T."/>
        </authorList>
    </citation>
    <scope>NUCLEOTIDE SEQUENCE [LARGE SCALE GENOMIC DNA]</scope>
    <source>
        <strain evidence="8">DSM 103720</strain>
    </source>
</reference>
<feature type="domain" description="Glycosyl hydrolase family 31 C-terminal" evidence="6">
    <location>
        <begin position="643"/>
        <end position="727"/>
    </location>
</feature>
<sequence>MSFRSFMSAVMAFGILTAAADTRTNAGSAYLLSQSIDVSKDFADFTNTYFFADSLAAFDTSTGRGTISWKRQQLMPRQAFNANTYLHQPLKSLDFPDTAYPQNPDLGFSIEPVNGRTLRLRIHTSPVAPADPDSLSPMLAGPVANDASAWKVTRKGADVLYTSPYGSLRIQADPWRIIILDSEGRELSRTRTWSDNDSTQIKVPPFSFIKRGSDNSRSINPVFSLTPGERIFGFGEGPGPLDKAGQKLNLFVTDPQGPESPDMYKPIPFFFSNLGYGMFIHTSAPLTADVGQSYIGANKLFMADEDLDLFIMWGTPKEILSEYTALSGRPEMPPLWSFGTWMSRISYFTEDEGRDVAAKLRSNRIPADVIHFDTGWFDTDWQCDYEFSPERFRNPRKMISDLAKDGFHICLWQLPYFVPGNKYFPELVSKGLAVKNGRGTLPYEDAVLDFTNPETVSWYQSKLGSLLEMGVGAIKVDFGEAAPLDAIYANGRSGLYEHNLYPVRYNKAVADVTRRIKGDNIIWARSAWAGSQRYPLHWGGDAASTNTGMLGTLRAGLSLGMSGFCFWSHDMGGFVTSTPEALYRRWLPMGFLSSHTRAHGAPPTEPWLYDNPEFTDYFRRCAELKYSLMPYIEQQAATCVANGWPMLRALLVEFPDDPGVWTVEDQYMFGSDILVAPLLTETSARNVYLPAGQKWTDYQSGRSYSPGWQRIEADGPIKCIILVREGAEIPTVAPAQSTSAIDRSTLRVTKY</sequence>
<dbReference type="CDD" id="cd06593">
    <property type="entry name" value="GH31_xylosidase_YicI"/>
    <property type="match status" value="1"/>
</dbReference>
<evidence type="ECO:0000259" key="4">
    <source>
        <dbReference type="Pfam" id="PF01055"/>
    </source>
</evidence>
<dbReference type="Pfam" id="PF01055">
    <property type="entry name" value="Glyco_hydro_31_2nd"/>
    <property type="match status" value="1"/>
</dbReference>
<gene>
    <name evidence="7" type="ORF">C5O23_12340</name>
</gene>
<keyword evidence="2" id="KW-0378">Hydrolase</keyword>
<evidence type="ECO:0000313" key="7">
    <source>
        <dbReference type="EMBL" id="PWB00576.1"/>
    </source>
</evidence>
<organism evidence="7 8">
    <name type="scientific">Duncaniella muris</name>
    <dbReference type="NCBI Taxonomy" id="2094150"/>
    <lineage>
        <taxon>Bacteria</taxon>
        <taxon>Pseudomonadati</taxon>
        <taxon>Bacteroidota</taxon>
        <taxon>Bacteroidia</taxon>
        <taxon>Bacteroidales</taxon>
        <taxon>Muribaculaceae</taxon>
        <taxon>Duncaniella</taxon>
    </lineage>
</organism>
<dbReference type="GO" id="GO:0030246">
    <property type="term" value="F:carbohydrate binding"/>
    <property type="evidence" value="ECO:0007669"/>
    <property type="project" value="InterPro"/>
</dbReference>
<dbReference type="InterPro" id="IPR011013">
    <property type="entry name" value="Gal_mutarotase_sf_dom"/>
</dbReference>
<dbReference type="GO" id="GO:0004553">
    <property type="term" value="F:hydrolase activity, hydrolyzing O-glycosyl compounds"/>
    <property type="evidence" value="ECO:0007669"/>
    <property type="project" value="InterPro"/>
</dbReference>
<keyword evidence="2" id="KW-0326">Glycosidase</keyword>
<dbReference type="Pfam" id="PF21365">
    <property type="entry name" value="Glyco_hydro_31_3rd"/>
    <property type="match status" value="1"/>
</dbReference>
<dbReference type="PANTHER" id="PTHR43863:SF2">
    <property type="entry name" value="MALTASE-GLUCOAMYLASE"/>
    <property type="match status" value="1"/>
</dbReference>